<dbReference type="PANTHER" id="PTHR12269:SF1">
    <property type="entry name" value="EUKARYOTIC TRANSLATION INITIATION FACTOR 4E TRANSPORTER"/>
    <property type="match status" value="1"/>
</dbReference>
<feature type="compositionally biased region" description="Basic and acidic residues" evidence="3">
    <location>
        <begin position="174"/>
        <end position="191"/>
    </location>
</feature>
<comment type="subcellular location">
    <subcellularLocation>
        <location evidence="1">Cytoplasm</location>
    </subcellularLocation>
</comment>
<name>A0ABM1SGN1_LIMPO</name>
<organism evidence="4 5">
    <name type="scientific">Limulus polyphemus</name>
    <name type="common">Atlantic horseshoe crab</name>
    <dbReference type="NCBI Taxonomy" id="6850"/>
    <lineage>
        <taxon>Eukaryota</taxon>
        <taxon>Metazoa</taxon>
        <taxon>Ecdysozoa</taxon>
        <taxon>Arthropoda</taxon>
        <taxon>Chelicerata</taxon>
        <taxon>Merostomata</taxon>
        <taxon>Xiphosura</taxon>
        <taxon>Limulidae</taxon>
        <taxon>Limulus</taxon>
    </lineage>
</organism>
<feature type="compositionally biased region" description="Basic and acidic residues" evidence="3">
    <location>
        <begin position="199"/>
        <end position="239"/>
    </location>
</feature>
<dbReference type="GeneID" id="106460374"/>
<evidence type="ECO:0000256" key="1">
    <source>
        <dbReference type="ARBA" id="ARBA00004496"/>
    </source>
</evidence>
<feature type="compositionally biased region" description="Basic and acidic residues" evidence="3">
    <location>
        <begin position="73"/>
        <end position="87"/>
    </location>
</feature>
<feature type="region of interest" description="Disordered" evidence="3">
    <location>
        <begin position="702"/>
        <end position="721"/>
    </location>
</feature>
<feature type="compositionally biased region" description="Basic and acidic residues" evidence="3">
    <location>
        <begin position="16"/>
        <end position="34"/>
    </location>
</feature>
<feature type="compositionally biased region" description="Low complexity" evidence="3">
    <location>
        <begin position="814"/>
        <end position="828"/>
    </location>
</feature>
<feature type="region of interest" description="Disordered" evidence="3">
    <location>
        <begin position="106"/>
        <end position="356"/>
    </location>
</feature>
<feature type="compositionally biased region" description="Low complexity" evidence="3">
    <location>
        <begin position="37"/>
        <end position="52"/>
    </location>
</feature>
<proteinExistence type="predicted"/>
<feature type="compositionally biased region" description="Acidic residues" evidence="3">
    <location>
        <begin position="332"/>
        <end position="343"/>
    </location>
</feature>
<feature type="region of interest" description="Disordered" evidence="3">
    <location>
        <begin position="812"/>
        <end position="833"/>
    </location>
</feature>
<protein>
    <submittedName>
        <fullName evidence="5">Eukaryotic translation initiation factor 4E transporter-like isoform X1</fullName>
    </submittedName>
</protein>
<evidence type="ECO:0000313" key="5">
    <source>
        <dbReference type="RefSeq" id="XP_022242786.1"/>
    </source>
</evidence>
<gene>
    <name evidence="5" type="primary">LOC106460374</name>
</gene>
<feature type="compositionally biased region" description="Basic and acidic residues" evidence="3">
    <location>
        <begin position="275"/>
        <end position="307"/>
    </location>
</feature>
<feature type="compositionally biased region" description="Basic and acidic residues" evidence="3">
    <location>
        <begin position="113"/>
        <end position="125"/>
    </location>
</feature>
<dbReference type="Proteomes" id="UP000694941">
    <property type="component" value="Unplaced"/>
</dbReference>
<dbReference type="Pfam" id="PF10477">
    <property type="entry name" value="EIF4E-T"/>
    <property type="match status" value="1"/>
</dbReference>
<keyword evidence="2" id="KW-0963">Cytoplasm</keyword>
<reference evidence="5" key="1">
    <citation type="submission" date="2025-08" db="UniProtKB">
        <authorList>
            <consortium name="RefSeq"/>
        </authorList>
    </citation>
    <scope>IDENTIFICATION</scope>
    <source>
        <tissue evidence="5">Muscle</tissue>
    </source>
</reference>
<accession>A0ABM1SGN1</accession>
<dbReference type="PANTHER" id="PTHR12269">
    <property type="entry name" value="EUKARYOTIC TRANSLATION INITIATION FACTOR 4E TRANSPORTER"/>
    <property type="match status" value="1"/>
</dbReference>
<sequence length="1137" mass="126546">MAMVEVEQALSLSTSFEKKEDQSQKGDESKHDQHGNSSSRSSSRASSKSGDSLKPLPQYQYTKDELLGISKSESAKKRPEYLNRDHNNSFGLWDPLNWFASLRNEEIPPSDNFRPKRPVEHDRESSGPPKRRPSDPKERIKEEKDDIVLSPQRGSFVTGCHVTQQSSLVRRARSPPDGREPESTIHREPTRRIGSGRIANRDRDHPERDYGYSRRGGDRREERDKEGTRFSGRFGERRFGRGRSGVCIKEEEEPEWFSGGPTSQSETIELVGFEDLEKPKAKSEEKHEHNKEKLKERAEEKVSHDNTYKQSENQMELPNHEQSSDKAQPVVDESEDFEQTENEEPPRDPSPGFDFNEIFQMDLIPGIVPNGDTEEPKPNIFIENSKFSNWFQDVKTSIGDQEPGGDNQQSSFQDELVANMLKGIDDSHSLIQFSPPANASDTSFLTTNPSLPQSLFQADHLQLNLSPQHKQSKPTEEKNILDILKNANINVQPLLNGDTLETADLKEKELAQKAISVEEIEADLKQLVLGGKEQKETSPLNKLLTQLKTDRKSPPPISLGPLDKSKVLQEEDIMGALLTDPGSSNCQAYQNSYMTQKLHSVTRNFTDSQAFDQSLRLPYQMNTFGMLDTKKNEKHLNPMSRLSEQEIFRNTVVSVDTFKNKNHQSHQTQDSEDRELLSALLHQPLSIGQNLPFVSSYNHDSSIQQSLSLPPGGSGLTPRQSPLTTECHGRIPSPLIFGQQPPVLSHAPSPIHPTQLSRTSNTLQVETNPVIPRIPSPQELAAHTQSILQNALIKHKLAEQQEKYRKRQEALRTHSPSIHVSVNSSSPSKCLSPTMAAFTPTSVIRKMHTDKSDRGIGKLDTISAVSGLQSLTASQSMKLGQDLSTTNQPSMGPFPSHVLTMDRFVRPDVNSTENTIGQIPRALHGQGASRIQGSGQPFTSHGRPIVKAAGGYNVSGDRYSRPGSKFGNAPNKPFPIGTYQNSQDLVSKVTEQHRFQHPHNFVNVNRPPPGHFSSISRPQGPVIGSNPNTPTLARPGNLSTSFSQHFDSGNLNPSAPRVSVPPNTINQLAQLLAQHQQQQILSRSRAVPNQLALQQLLLTAHHQSAASQGQSVNQGNLHTKGDGRGGRYLVLLIFIDS</sequence>
<dbReference type="RefSeq" id="XP_022242786.1">
    <property type="nucleotide sequence ID" value="XM_022387078.1"/>
</dbReference>
<evidence type="ECO:0000256" key="2">
    <source>
        <dbReference type="ARBA" id="ARBA00022490"/>
    </source>
</evidence>
<evidence type="ECO:0000256" key="3">
    <source>
        <dbReference type="SAM" id="MobiDB-lite"/>
    </source>
</evidence>
<keyword evidence="4" id="KW-1185">Reference proteome</keyword>
<evidence type="ECO:0000313" key="4">
    <source>
        <dbReference type="Proteomes" id="UP000694941"/>
    </source>
</evidence>
<feature type="region of interest" description="Disordered" evidence="3">
    <location>
        <begin position="1"/>
        <end position="90"/>
    </location>
</feature>
<feature type="compositionally biased region" description="Basic and acidic residues" evidence="3">
    <location>
        <begin position="132"/>
        <end position="147"/>
    </location>
</feature>
<dbReference type="InterPro" id="IPR018862">
    <property type="entry name" value="eIF4E-T"/>
</dbReference>